<organism evidence="2 3">
    <name type="scientific">Fusarium austroafricanum</name>
    <dbReference type="NCBI Taxonomy" id="2364996"/>
    <lineage>
        <taxon>Eukaryota</taxon>
        <taxon>Fungi</taxon>
        <taxon>Dikarya</taxon>
        <taxon>Ascomycota</taxon>
        <taxon>Pezizomycotina</taxon>
        <taxon>Sordariomycetes</taxon>
        <taxon>Hypocreomycetidae</taxon>
        <taxon>Hypocreales</taxon>
        <taxon>Nectriaceae</taxon>
        <taxon>Fusarium</taxon>
        <taxon>Fusarium concolor species complex</taxon>
    </lineage>
</organism>
<gene>
    <name evidence="2" type="ORF">F53441_3256</name>
</gene>
<proteinExistence type="predicted"/>
<keyword evidence="3" id="KW-1185">Reference proteome</keyword>
<dbReference type="Proteomes" id="UP000605986">
    <property type="component" value="Unassembled WGS sequence"/>
</dbReference>
<evidence type="ECO:0000313" key="3">
    <source>
        <dbReference type="Proteomes" id="UP000605986"/>
    </source>
</evidence>
<name>A0A8H4KQM2_9HYPO</name>
<evidence type="ECO:0000256" key="1">
    <source>
        <dbReference type="SAM" id="MobiDB-lite"/>
    </source>
</evidence>
<comment type="caution">
    <text evidence="2">The sequence shown here is derived from an EMBL/GenBank/DDBJ whole genome shotgun (WGS) entry which is preliminary data.</text>
</comment>
<feature type="compositionally biased region" description="Polar residues" evidence="1">
    <location>
        <begin position="183"/>
        <end position="198"/>
    </location>
</feature>
<dbReference type="EMBL" id="JAADJG010000130">
    <property type="protein sequence ID" value="KAF4454256.1"/>
    <property type="molecule type" value="Genomic_DNA"/>
</dbReference>
<accession>A0A8H4KQM2</accession>
<dbReference type="OrthoDB" id="5093448at2759"/>
<protein>
    <submittedName>
        <fullName evidence="2">Uncharacterized protein</fullName>
    </submittedName>
</protein>
<sequence length="583" mass="62796">MIPPSPHQRSSLFHLTRVLDYFTTHSLSTHENAANMAPSHEATVPSPPASPAPSATLRAEPQEIESPSEWPKNIEATSRNIRYVERIEEAGCLMLSSLAIITEHVNKNPQITMDEVKEYLNRAAGLRAGGDDRAALHLSDINAARKAFVEGKGKLKRKVSQGVSKAPTELPDENEQEGADSGADNSNISNATNPQQDSSAIIEVQDTDDEDELVASAAQSSARPPKFLVAIKSRKLRELSKAECNSKITGDIDDEDLPEAGIEAVIEAVSKTGTEAIEAGTLVGTQAGTQAVIGTGDTPVGNRNTPVEPSPVKPQKRERSITCVTTDQSNKRVRNNDTSSDQAAPLPAGPRASLNQYDNNAQLFGAAKNYHSHLAAHARGLGAQHAEKVRVLNHFAQSIDQQLGPHQQHLANHRSVQGQVLGMETQLAILQEENNRLVVGGKSLDDAKEVWMQISPDRFEGLVQDHRELMADNVNSLRQVQAQLHSARNTLGSLEAVARPALLLMHEAKPQHEAMKAATVRLGKRKAHVEFLGLLVKAGPSAIETLEAMLQSKDLSLEGLANMITQNGEAADENGQPSAAPTT</sequence>
<evidence type="ECO:0000313" key="2">
    <source>
        <dbReference type="EMBL" id="KAF4454256.1"/>
    </source>
</evidence>
<dbReference type="AlphaFoldDB" id="A0A8H4KQM2"/>
<reference evidence="2" key="1">
    <citation type="submission" date="2020-01" db="EMBL/GenBank/DDBJ databases">
        <title>Identification and distribution of gene clusters putatively required for synthesis of sphingolipid metabolism inhibitors in phylogenetically diverse species of the filamentous fungus Fusarium.</title>
        <authorList>
            <person name="Kim H.-S."/>
            <person name="Busman M."/>
            <person name="Brown D.W."/>
            <person name="Divon H."/>
            <person name="Uhlig S."/>
            <person name="Proctor R.H."/>
        </authorList>
    </citation>
    <scope>NUCLEOTIDE SEQUENCE</scope>
    <source>
        <strain evidence="2">NRRL 53441</strain>
    </source>
</reference>
<feature type="region of interest" description="Disordered" evidence="1">
    <location>
        <begin position="34"/>
        <end position="69"/>
    </location>
</feature>
<feature type="region of interest" description="Disordered" evidence="1">
    <location>
        <begin position="295"/>
        <end position="351"/>
    </location>
</feature>
<feature type="region of interest" description="Disordered" evidence="1">
    <location>
        <begin position="157"/>
        <end position="198"/>
    </location>
</feature>